<dbReference type="GO" id="GO:0046872">
    <property type="term" value="F:metal ion binding"/>
    <property type="evidence" value="ECO:0007669"/>
    <property type="project" value="InterPro"/>
</dbReference>
<dbReference type="AlphaFoldDB" id="A0A7L7KSN6"/>
<dbReference type="InterPro" id="IPR050361">
    <property type="entry name" value="MPP/UQCRC_Complex"/>
</dbReference>
<evidence type="ECO:0000259" key="1">
    <source>
        <dbReference type="Pfam" id="PF00675"/>
    </source>
</evidence>
<dbReference type="Pfam" id="PF00675">
    <property type="entry name" value="Peptidase_M16"/>
    <property type="match status" value="1"/>
</dbReference>
<reference evidence="3 4" key="1">
    <citation type="submission" date="2020-02" db="EMBL/GenBank/DDBJ databases">
        <authorList>
            <person name="Zheng R.K."/>
            <person name="Sun C.M."/>
        </authorList>
    </citation>
    <scope>NUCLEOTIDE SEQUENCE [LARGE SCALE GENOMIC DNA]</scope>
    <source>
        <strain evidence="4">zrk13</strain>
    </source>
</reference>
<evidence type="ECO:0000313" key="4">
    <source>
        <dbReference type="Proteomes" id="UP000514720"/>
    </source>
</evidence>
<dbReference type="InterPro" id="IPR007863">
    <property type="entry name" value="Peptidase_M16_C"/>
</dbReference>
<sequence length="428" mass="48909">MTKYTYESIKETVYKDTLPSGLQVFIVPKKGYHKTYVTLSTPLGSTTTTYEKDGNIHSIPAGMAHFLEHKLFEQDGLDVSQQFALLGANVNAFTMNSKTTYLFHTTDHLIECITLLLQFVFHPHFTEEGVEKEKPIIIQEINMYEDDSNTVIYMNALKSMFHEHPVREEILGTPESINTIHKEILEDVHQAYYNPQEMVLFITGNVHVQNLFSELQKVDPIVETSATKPHVEDIKEPQTVFQSSILQEMDVHMSNALFAIKLPTSTFPKKPLMQHELTFSILLDLLVGKSTHNYQQLIERGVINDSFGVDVSIEKDYGYLLFGSQTKDPNRFINEIKSLLSTTVETGVDVVQFKRTKRLIIGNFIQALNSLEYIANQFTKYHMLDGDLFEVLTIAEDITIEDVYHMLAIINDTSYHSESIIVPTKKDE</sequence>
<dbReference type="SUPFAM" id="SSF63411">
    <property type="entry name" value="LuxS/MPP-like metallohydrolase"/>
    <property type="match status" value="2"/>
</dbReference>
<dbReference type="Gene3D" id="3.30.830.10">
    <property type="entry name" value="Metalloenzyme, LuxS/M16 peptidase-like"/>
    <property type="match status" value="2"/>
</dbReference>
<evidence type="ECO:0000313" key="3">
    <source>
        <dbReference type="EMBL" id="QMS85831.1"/>
    </source>
</evidence>
<feature type="domain" description="Peptidase M16 C-terminal" evidence="2">
    <location>
        <begin position="181"/>
        <end position="358"/>
    </location>
</feature>
<dbReference type="Pfam" id="PF05193">
    <property type="entry name" value="Peptidase_M16_C"/>
    <property type="match status" value="1"/>
</dbReference>
<dbReference type="RefSeq" id="WP_258877641.1">
    <property type="nucleotide sequence ID" value="NZ_CP048914.1"/>
</dbReference>
<dbReference type="KEGG" id="xcl:G4Z02_08755"/>
<proteinExistence type="predicted"/>
<feature type="domain" description="Peptidase M16 N-terminal" evidence="1">
    <location>
        <begin position="61"/>
        <end position="173"/>
    </location>
</feature>
<gene>
    <name evidence="3" type="ORF">G4Z02_08755</name>
</gene>
<keyword evidence="4" id="KW-1185">Reference proteome</keyword>
<dbReference type="PANTHER" id="PTHR11851">
    <property type="entry name" value="METALLOPROTEASE"/>
    <property type="match status" value="1"/>
</dbReference>
<accession>A0A7L7KSN6</accession>
<dbReference type="EMBL" id="CP048914">
    <property type="protein sequence ID" value="QMS85831.1"/>
    <property type="molecule type" value="Genomic_DNA"/>
</dbReference>
<dbReference type="Proteomes" id="UP000514720">
    <property type="component" value="Chromosome"/>
</dbReference>
<evidence type="ECO:0000259" key="2">
    <source>
        <dbReference type="Pfam" id="PF05193"/>
    </source>
</evidence>
<dbReference type="PANTHER" id="PTHR11851:SF134">
    <property type="entry name" value="ZINC-DEPENDENT PROTEASE"/>
    <property type="match status" value="1"/>
</dbReference>
<organism evidence="3 4">
    <name type="scientific">Candidatus Xianfuyuplasma coldseepsis</name>
    <dbReference type="NCBI Taxonomy" id="2782163"/>
    <lineage>
        <taxon>Bacteria</taxon>
        <taxon>Bacillati</taxon>
        <taxon>Mycoplasmatota</taxon>
        <taxon>Mollicutes</taxon>
        <taxon>Candidatus Izemoplasmatales</taxon>
        <taxon>Candidatus Izemoplasmataceae</taxon>
        <taxon>Candidatus Xianfuyuplasma</taxon>
    </lineage>
</organism>
<protein>
    <submittedName>
        <fullName evidence="3">Insulinase family protein</fullName>
    </submittedName>
</protein>
<dbReference type="InterPro" id="IPR011249">
    <property type="entry name" value="Metalloenz_LuxS/M16"/>
</dbReference>
<name>A0A7L7KSN6_9MOLU</name>
<dbReference type="InterPro" id="IPR011765">
    <property type="entry name" value="Pept_M16_N"/>
</dbReference>
<dbReference type="NCBIfam" id="NF047421">
    <property type="entry name" value="YfmH_fam"/>
    <property type="match status" value="1"/>
</dbReference>